<protein>
    <submittedName>
        <fullName evidence="2">APUM3 protein</fullName>
    </submittedName>
</protein>
<evidence type="ECO:0000313" key="3">
    <source>
        <dbReference type="Proteomes" id="UP000649617"/>
    </source>
</evidence>
<gene>
    <name evidence="2" type="primary">APUM3</name>
    <name evidence="2" type="ORF">SPIL2461_LOCUS14680</name>
</gene>
<comment type="caution">
    <text evidence="2">The sequence shown here is derived from an EMBL/GenBank/DDBJ whole genome shotgun (WGS) entry which is preliminary data.</text>
</comment>
<evidence type="ECO:0000313" key="2">
    <source>
        <dbReference type="EMBL" id="CAE7552526.1"/>
    </source>
</evidence>
<evidence type="ECO:0000256" key="1">
    <source>
        <dbReference type="SAM" id="MobiDB-lite"/>
    </source>
</evidence>
<name>A0A812U1W3_SYMPI</name>
<keyword evidence="3" id="KW-1185">Reference proteome</keyword>
<feature type="region of interest" description="Disordered" evidence="1">
    <location>
        <begin position="265"/>
        <end position="307"/>
    </location>
</feature>
<feature type="region of interest" description="Disordered" evidence="1">
    <location>
        <begin position="201"/>
        <end position="222"/>
    </location>
</feature>
<dbReference type="OrthoDB" id="668540at2759"/>
<accession>A0A812U1W3</accession>
<dbReference type="Proteomes" id="UP000649617">
    <property type="component" value="Unassembled WGS sequence"/>
</dbReference>
<dbReference type="EMBL" id="CAJNIZ010034424">
    <property type="protein sequence ID" value="CAE7552526.1"/>
    <property type="molecule type" value="Genomic_DNA"/>
</dbReference>
<organism evidence="2 3">
    <name type="scientific">Symbiodinium pilosum</name>
    <name type="common">Dinoflagellate</name>
    <dbReference type="NCBI Taxonomy" id="2952"/>
    <lineage>
        <taxon>Eukaryota</taxon>
        <taxon>Sar</taxon>
        <taxon>Alveolata</taxon>
        <taxon>Dinophyceae</taxon>
        <taxon>Suessiales</taxon>
        <taxon>Symbiodiniaceae</taxon>
        <taxon>Symbiodinium</taxon>
    </lineage>
</organism>
<feature type="region of interest" description="Disordered" evidence="1">
    <location>
        <begin position="369"/>
        <end position="401"/>
    </location>
</feature>
<reference evidence="2" key="1">
    <citation type="submission" date="2021-02" db="EMBL/GenBank/DDBJ databases">
        <authorList>
            <person name="Dougan E. K."/>
            <person name="Rhodes N."/>
            <person name="Thang M."/>
            <person name="Chan C."/>
        </authorList>
    </citation>
    <scope>NUCLEOTIDE SEQUENCE</scope>
</reference>
<proteinExistence type="predicted"/>
<feature type="compositionally biased region" description="Basic and acidic residues" evidence="1">
    <location>
        <begin position="265"/>
        <end position="275"/>
    </location>
</feature>
<sequence length="421" mass="46864">MADLTARQRRLVHMTSNIFDADGSDKSVYSASRQKELQNLQQSYVHGPRVPEAMNLPRPQEMKYALMSGNNAVLPGSSMVNGPGTKRDAQFMPKEFWATSVDLKWHDVRNERCRHKSHAAERVNLDAKDKKLREMSSELFQKERLVNRSMHKSDLVAAETDYLTIDSSLHEQHENGSAAMPSRASASQRCQANLAASGYNTMPQPEAPEATGGYVSNDVPRKTGKEMRNFSDLFGTELGRRQAPSQPRQDIIGTSTCTFLDHRGEIESSRREEGRLAGAETPANRKEAEMSSTLHGHKAPRGQKAPDLEQTHAVERGVWDSKHGITITAEVSRRRREKEFNKDFEGETFHLSRKQDCLDSANVRENIGQPAPIEVPVSPRSGAGLMSPYSPTRQGGPSAAQREKMLQYAKDTKLASLQLGA</sequence>
<dbReference type="AlphaFoldDB" id="A0A812U1W3"/>